<dbReference type="Proteomes" id="UP001163835">
    <property type="component" value="Unassembled WGS sequence"/>
</dbReference>
<reference evidence="1" key="1">
    <citation type="submission" date="2022-09" db="EMBL/GenBank/DDBJ databases">
        <title>A Global Phylogenomic Analysis of the Shiitake Genus Lentinula.</title>
        <authorList>
            <consortium name="DOE Joint Genome Institute"/>
            <person name="Sierra-Patev S."/>
            <person name="Min B."/>
            <person name="Naranjo-Ortiz M."/>
            <person name="Looney B."/>
            <person name="Konkel Z."/>
            <person name="Slot J.C."/>
            <person name="Sakamoto Y."/>
            <person name="Steenwyk J.L."/>
            <person name="Rokas A."/>
            <person name="Carro J."/>
            <person name="Camarero S."/>
            <person name="Ferreira P."/>
            <person name="Molpeceres G."/>
            <person name="Ruiz-Duenas F.J."/>
            <person name="Serrano A."/>
            <person name="Henrissat B."/>
            <person name="Drula E."/>
            <person name="Hughes K.W."/>
            <person name="Mata J.L."/>
            <person name="Ishikawa N.K."/>
            <person name="Vargas-Isla R."/>
            <person name="Ushijima S."/>
            <person name="Smith C.A."/>
            <person name="Ahrendt S."/>
            <person name="Andreopoulos W."/>
            <person name="He G."/>
            <person name="Labutti K."/>
            <person name="Lipzen A."/>
            <person name="Ng V."/>
            <person name="Riley R."/>
            <person name="Sandor L."/>
            <person name="Barry K."/>
            <person name="Martinez A.T."/>
            <person name="Xiao Y."/>
            <person name="Gibbons J.G."/>
            <person name="Terashima K."/>
            <person name="Grigoriev I.V."/>
            <person name="Hibbett D.S."/>
        </authorList>
    </citation>
    <scope>NUCLEOTIDE SEQUENCE</scope>
    <source>
        <strain evidence="1">TMI1499</strain>
    </source>
</reference>
<comment type="caution">
    <text evidence="1">The sequence shown here is derived from an EMBL/GenBank/DDBJ whole genome shotgun (WGS) entry which is preliminary data.</text>
</comment>
<gene>
    <name evidence="1" type="ORF">F5876DRAFT_70525</name>
</gene>
<sequence length="804" mass="92488">MNTRIFNQRVEARRARANASTTLPGRRLRGPAHGLLGDGSSQRRLTHGRLSATTSLRHSQVIKAKKKGASSHAQMVALQLPDLTESQDYPPFSSYGHDSPHNYTSSARYGAESDTDSDFEPISEDGASEKDAAKVVHEMKVIYQDFRTRRDRTQINNKYWAEQMDDMDYCWREKNGAPLPQTHGPDMLLEIVDIFVKQYLGQQTNISLLVWYDRVSSLSLPSVILLALPFEQSISITSYLEVLGRQGRDWRMLNACPPCQYRLQEDDKLDVRMIVTMDGNNSLRRVERKEVALQDVEKGGETLPQTSREHLDHRVGGGDYFASRSETTAWDEANWPHADELPAADSPATHVWEEGRCEDWWENMKDTNTAYDLAVGMRHGEKWRTAQRRRSVKSEVNKSQMDDWQCPLNSLAIWGMFLPVIGTMHGYAHERVCQLVFLMLYIVGMGLEDGEGCERYFSVTNSLAPITRYQSIFHRRQSVAEFAYYHDLQTYSNLSKFIYGNYKQALRIICSKHLVRSRMQESGISSPEVFYTWLVEEGEYLWNLCKTPPKETIEMEYFAKLDALQSCQRRLAEVRKAWIPYSATARDKTNTLETKHRNEQENERKLIADVQALEEHLEISSQWIEGSEQWLKAKKMVGEAEYQKALDKLEGLLAAMKAYNEAAAALRPSRRIIQWEEVLDLTFLSEFDLLRDSQHELHIKCTALEVDNPPLALQLQQHFQERIRFNALHRRRLFAIKKLPGFDPHNINYFRVGTYVGRQNSMAVDEVEESGDVWFEDADGGEDDEDDLNARWTTVVDTATADAL</sequence>
<proteinExistence type="predicted"/>
<name>A0ACC1TIH2_9AGAR</name>
<protein>
    <submittedName>
        <fullName evidence="1">Uncharacterized protein</fullName>
    </submittedName>
</protein>
<accession>A0ACC1TIH2</accession>
<keyword evidence="2" id="KW-1185">Reference proteome</keyword>
<evidence type="ECO:0000313" key="2">
    <source>
        <dbReference type="Proteomes" id="UP001163835"/>
    </source>
</evidence>
<dbReference type="EMBL" id="MU795926">
    <property type="protein sequence ID" value="KAJ3804564.1"/>
    <property type="molecule type" value="Genomic_DNA"/>
</dbReference>
<organism evidence="1 2">
    <name type="scientific">Lentinula aff. lateritia</name>
    <dbReference type="NCBI Taxonomy" id="2804960"/>
    <lineage>
        <taxon>Eukaryota</taxon>
        <taxon>Fungi</taxon>
        <taxon>Dikarya</taxon>
        <taxon>Basidiomycota</taxon>
        <taxon>Agaricomycotina</taxon>
        <taxon>Agaricomycetes</taxon>
        <taxon>Agaricomycetidae</taxon>
        <taxon>Agaricales</taxon>
        <taxon>Marasmiineae</taxon>
        <taxon>Omphalotaceae</taxon>
        <taxon>Lentinula</taxon>
    </lineage>
</organism>
<evidence type="ECO:0000313" key="1">
    <source>
        <dbReference type="EMBL" id="KAJ3804564.1"/>
    </source>
</evidence>